<evidence type="ECO:0000313" key="2">
    <source>
        <dbReference type="EMBL" id="CAB3992138.1"/>
    </source>
</evidence>
<sequence>MDKEIKNKAKNARRGAKGSLTRAINVTNELIEASRSKSEVKQVVEELRRAHEGLAMKREEFSMLLDDEEFEEAEKWMHVCASEYVAFTMRYHDYIKKIEEDKSKQNVSDSVVGESSAENNEESNDSQGSNNLIEQSTVSNENNHPSTMQNPDTTQSEFSQALYC</sequence>
<feature type="compositionally biased region" description="Polar residues" evidence="1">
    <location>
        <begin position="127"/>
        <end position="164"/>
    </location>
</feature>
<protein>
    <submittedName>
        <fullName evidence="2">Uncharacterized protein</fullName>
    </submittedName>
</protein>
<keyword evidence="3" id="KW-1185">Reference proteome</keyword>
<organism evidence="2 3">
    <name type="scientific">Paramuricea clavata</name>
    <name type="common">Red gorgonian</name>
    <name type="synonym">Violescent sea-whip</name>
    <dbReference type="NCBI Taxonomy" id="317549"/>
    <lineage>
        <taxon>Eukaryota</taxon>
        <taxon>Metazoa</taxon>
        <taxon>Cnidaria</taxon>
        <taxon>Anthozoa</taxon>
        <taxon>Octocorallia</taxon>
        <taxon>Malacalcyonacea</taxon>
        <taxon>Plexauridae</taxon>
        <taxon>Paramuricea</taxon>
    </lineage>
</organism>
<dbReference type="EMBL" id="CACRXK020001987">
    <property type="protein sequence ID" value="CAB3992138.1"/>
    <property type="molecule type" value="Genomic_DNA"/>
</dbReference>
<comment type="caution">
    <text evidence="2">The sequence shown here is derived from an EMBL/GenBank/DDBJ whole genome shotgun (WGS) entry which is preliminary data.</text>
</comment>
<evidence type="ECO:0000256" key="1">
    <source>
        <dbReference type="SAM" id="MobiDB-lite"/>
    </source>
</evidence>
<proteinExistence type="predicted"/>
<feature type="region of interest" description="Disordered" evidence="1">
    <location>
        <begin position="99"/>
        <end position="164"/>
    </location>
</feature>
<evidence type="ECO:0000313" key="3">
    <source>
        <dbReference type="Proteomes" id="UP001152795"/>
    </source>
</evidence>
<gene>
    <name evidence="2" type="ORF">PACLA_8A065867</name>
</gene>
<dbReference type="AlphaFoldDB" id="A0A7D9HWJ2"/>
<reference evidence="2" key="1">
    <citation type="submission" date="2020-04" db="EMBL/GenBank/DDBJ databases">
        <authorList>
            <person name="Alioto T."/>
            <person name="Alioto T."/>
            <person name="Gomez Garrido J."/>
        </authorList>
    </citation>
    <scope>NUCLEOTIDE SEQUENCE</scope>
    <source>
        <strain evidence="2">A484AB</strain>
    </source>
</reference>
<accession>A0A7D9HWJ2</accession>
<dbReference type="Proteomes" id="UP001152795">
    <property type="component" value="Unassembled WGS sequence"/>
</dbReference>
<name>A0A7D9HWJ2_PARCT</name>